<gene>
    <name evidence="1" type="ORF">IAC51_06125</name>
</gene>
<sequence>MRDRLANIMFGICITAVCCLAGCEDPDKPAPKDKDIIYDTFYIESTELPCYIKWFSEEDVENWELDFSMTDRRSGRTTYWKCFWVVEHSPNSDIPVGIYNIPSYWEFIYDLSRGKQMLVLPIPEFGPVYYDAEGQAKGGTVNVIKREDDYYEIEFKLNFGREDFEYVYTYFKGTIEMHGLYNKTIL</sequence>
<organism evidence="1 2">
    <name type="scientific">Candidatus Aphodosoma intestinipullorum</name>
    <dbReference type="NCBI Taxonomy" id="2840674"/>
    <lineage>
        <taxon>Bacteria</taxon>
        <taxon>Pseudomonadati</taxon>
        <taxon>Bacteroidota</taxon>
        <taxon>Bacteroidia</taxon>
        <taxon>Bacteroidales</taxon>
        <taxon>Candidatus Aphodosoma</taxon>
    </lineage>
</organism>
<dbReference type="AlphaFoldDB" id="A0A940DKN8"/>
<accession>A0A940DKN8</accession>
<evidence type="ECO:0000313" key="2">
    <source>
        <dbReference type="Proteomes" id="UP000712007"/>
    </source>
</evidence>
<dbReference type="Proteomes" id="UP000712007">
    <property type="component" value="Unassembled WGS sequence"/>
</dbReference>
<proteinExistence type="predicted"/>
<comment type="caution">
    <text evidence="1">The sequence shown here is derived from an EMBL/GenBank/DDBJ whole genome shotgun (WGS) entry which is preliminary data.</text>
</comment>
<reference evidence="1" key="1">
    <citation type="submission" date="2020-10" db="EMBL/GenBank/DDBJ databases">
        <authorList>
            <person name="Gilroy R."/>
        </authorList>
    </citation>
    <scope>NUCLEOTIDE SEQUENCE</scope>
    <source>
        <strain evidence="1">3924</strain>
    </source>
</reference>
<protein>
    <submittedName>
        <fullName evidence="1">Uncharacterized protein</fullName>
    </submittedName>
</protein>
<name>A0A940DKN8_9BACT</name>
<evidence type="ECO:0000313" key="1">
    <source>
        <dbReference type="EMBL" id="MBO8440211.1"/>
    </source>
</evidence>
<dbReference type="EMBL" id="JADIMV010000104">
    <property type="protein sequence ID" value="MBO8440211.1"/>
    <property type="molecule type" value="Genomic_DNA"/>
</dbReference>
<reference evidence="1" key="2">
    <citation type="journal article" date="2021" name="PeerJ">
        <title>Extensive microbial diversity within the chicken gut microbiome revealed by metagenomics and culture.</title>
        <authorList>
            <person name="Gilroy R."/>
            <person name="Ravi A."/>
            <person name="Getino M."/>
            <person name="Pursley I."/>
            <person name="Horton D.L."/>
            <person name="Alikhan N.F."/>
            <person name="Baker D."/>
            <person name="Gharbi K."/>
            <person name="Hall N."/>
            <person name="Watson M."/>
            <person name="Adriaenssens E.M."/>
            <person name="Foster-Nyarko E."/>
            <person name="Jarju S."/>
            <person name="Secka A."/>
            <person name="Antonio M."/>
            <person name="Oren A."/>
            <person name="Chaudhuri R.R."/>
            <person name="La Ragione R."/>
            <person name="Hildebrand F."/>
            <person name="Pallen M.J."/>
        </authorList>
    </citation>
    <scope>NUCLEOTIDE SEQUENCE</scope>
    <source>
        <strain evidence="1">3924</strain>
    </source>
</reference>